<keyword evidence="2" id="KW-1185">Reference proteome</keyword>
<gene>
    <name evidence="1" type="ORF">SAMN02745912_01645</name>
</gene>
<evidence type="ECO:0000313" key="1">
    <source>
        <dbReference type="EMBL" id="SHJ92899.1"/>
    </source>
</evidence>
<dbReference type="RefSeq" id="WP_165613053.1">
    <property type="nucleotide sequence ID" value="NZ_FRAG01000016.1"/>
</dbReference>
<dbReference type="Proteomes" id="UP000184465">
    <property type="component" value="Unassembled WGS sequence"/>
</dbReference>
<dbReference type="STRING" id="1121301.SAMN02745912_01645"/>
<evidence type="ECO:0000313" key="2">
    <source>
        <dbReference type="Proteomes" id="UP000184465"/>
    </source>
</evidence>
<proteinExistence type="predicted"/>
<protein>
    <submittedName>
        <fullName evidence="1">Uncharacterized protein</fullName>
    </submittedName>
</protein>
<sequence>MKKNVIEIKAIGKDYIIVQKNGKGLAKRIVGKIKGRKTKNLLSINGLR</sequence>
<reference evidence="1 2" key="1">
    <citation type="submission" date="2016-11" db="EMBL/GenBank/DDBJ databases">
        <authorList>
            <person name="Jaros S."/>
            <person name="Januszkiewicz K."/>
            <person name="Wedrychowicz H."/>
        </authorList>
    </citation>
    <scope>NUCLEOTIDE SEQUENCE [LARGE SCALE GENOMIC DNA]</scope>
    <source>
        <strain evidence="1 2">DSM 15212</strain>
    </source>
</reference>
<name>A0A1M6NAZ6_PARC5</name>
<accession>A0A1M6NAZ6</accession>
<dbReference type="EMBL" id="FRAG01000016">
    <property type="protein sequence ID" value="SHJ92899.1"/>
    <property type="molecule type" value="Genomic_DNA"/>
</dbReference>
<dbReference type="AlphaFoldDB" id="A0A1M6NAZ6"/>
<organism evidence="1 2">
    <name type="scientific">Paramaledivibacter caminithermalis (strain DSM 15212 / CIP 107654 / DViRD3)</name>
    <name type="common">Clostridium caminithermale</name>
    <dbReference type="NCBI Taxonomy" id="1121301"/>
    <lineage>
        <taxon>Bacteria</taxon>
        <taxon>Bacillati</taxon>
        <taxon>Bacillota</taxon>
        <taxon>Clostridia</taxon>
        <taxon>Peptostreptococcales</taxon>
        <taxon>Caminicellaceae</taxon>
        <taxon>Paramaledivibacter</taxon>
    </lineage>
</organism>